<dbReference type="Gene3D" id="3.30.565.10">
    <property type="entry name" value="Histidine kinase-like ATPase, C-terminal domain"/>
    <property type="match status" value="1"/>
</dbReference>
<proteinExistence type="predicted"/>
<sequence>MLLSTFPPQTPFSNTHSNSNLTPIFLHNYTKPHPHSPCRATANTSAQRPLFLAATASTSLRQVSFTSDDDAEKDDDEDTLVSSAAAVAAAIRGASTSPVEFVQRIEKGGSRRGSKNKALVLPSHDFQRLCLEQLDLFRRIVDSDALLSVYVRPADSYVMDRLELRRITFYPGVHAADIVVLIANFSMPAGLRAEFFPDLGAVVFPMITHPFVVGFLVVELPKVALERDWHDMKERPFTGEASAFPQNMDPQPFNVQTFKKHSVEMLMFSTEQKLNAINITRSLAMAYVMDQKATLLQQSSWQNNVRMSNLAEQIRGSLSSILTLSKMLSVHMKRSEVGMSQLSKSTLCEIPSLIPDEIITMRLQVSYDIVEDILVQGDLMRDTLQQLQDAVYLTKANIMHYNNETLKKMHQSTEARPEISSELEASIRKMQESSDRLSISSSSEDSEFPMPPLALAPSHQEGIRRPCKICDVLQNLVEAIKPIAHKQQRVVELFNLSRSLTVAVEEPALRQALSNLIEGALLRTKVGGKIEIVSTGAPAGGALIIIDDDGPDMQFMTQMHSLTPFGADLWGEDRIEDNMTWNFIAGLTVAREILENYGCVVRVISPRNTDVAVGAGGTRLELWLPSFSATSEDFSEEA</sequence>
<dbReference type="InterPro" id="IPR036890">
    <property type="entry name" value="HATPase_C_sf"/>
</dbReference>
<dbReference type="AlphaFoldDB" id="A0AAV6WGH1"/>
<reference evidence="1" key="1">
    <citation type="submission" date="2019-10" db="EMBL/GenBank/DDBJ databases">
        <authorList>
            <person name="Zhang R."/>
            <person name="Pan Y."/>
            <person name="Wang J."/>
            <person name="Ma R."/>
            <person name="Yu S."/>
        </authorList>
    </citation>
    <scope>NUCLEOTIDE SEQUENCE</scope>
    <source>
        <strain evidence="1">LA-IB0</strain>
        <tissue evidence="1">Leaf</tissue>
    </source>
</reference>
<keyword evidence="2" id="KW-1185">Reference proteome</keyword>
<dbReference type="PANTHER" id="PTHR48206:SF1">
    <property type="entry name" value="CHLOROPLAST SENSOR KINASE, CHLOROPLASTIC"/>
    <property type="match status" value="1"/>
</dbReference>
<dbReference type="PANTHER" id="PTHR48206">
    <property type="entry name" value="CHLOROPLAST SENSOR KINASE, CHLOROPLASTIC"/>
    <property type="match status" value="1"/>
</dbReference>
<gene>
    <name evidence="1" type="ORF">BUALT_Bualt17G0033000</name>
</gene>
<name>A0AAV6WGH1_9LAMI</name>
<dbReference type="InterPro" id="IPR053334">
    <property type="entry name" value="Chloroplast_Sensor_Kinase"/>
</dbReference>
<comment type="caution">
    <text evidence="1">The sequence shown here is derived from an EMBL/GenBank/DDBJ whole genome shotgun (WGS) entry which is preliminary data.</text>
</comment>
<evidence type="ECO:0000313" key="2">
    <source>
        <dbReference type="Proteomes" id="UP000826271"/>
    </source>
</evidence>
<evidence type="ECO:0000313" key="1">
    <source>
        <dbReference type="EMBL" id="KAG8366023.1"/>
    </source>
</evidence>
<evidence type="ECO:0008006" key="3">
    <source>
        <dbReference type="Google" id="ProtNLM"/>
    </source>
</evidence>
<dbReference type="EMBL" id="WHWC01000017">
    <property type="protein sequence ID" value="KAG8366023.1"/>
    <property type="molecule type" value="Genomic_DNA"/>
</dbReference>
<organism evidence="1 2">
    <name type="scientific">Buddleja alternifolia</name>
    <dbReference type="NCBI Taxonomy" id="168488"/>
    <lineage>
        <taxon>Eukaryota</taxon>
        <taxon>Viridiplantae</taxon>
        <taxon>Streptophyta</taxon>
        <taxon>Embryophyta</taxon>
        <taxon>Tracheophyta</taxon>
        <taxon>Spermatophyta</taxon>
        <taxon>Magnoliopsida</taxon>
        <taxon>eudicotyledons</taxon>
        <taxon>Gunneridae</taxon>
        <taxon>Pentapetalae</taxon>
        <taxon>asterids</taxon>
        <taxon>lamiids</taxon>
        <taxon>Lamiales</taxon>
        <taxon>Scrophulariaceae</taxon>
        <taxon>Buddlejeae</taxon>
        <taxon>Buddleja</taxon>
    </lineage>
</organism>
<accession>A0AAV6WGH1</accession>
<dbReference type="Proteomes" id="UP000826271">
    <property type="component" value="Unassembled WGS sequence"/>
</dbReference>
<dbReference type="SUPFAM" id="SSF55874">
    <property type="entry name" value="ATPase domain of HSP90 chaperone/DNA topoisomerase II/histidine kinase"/>
    <property type="match status" value="1"/>
</dbReference>
<protein>
    <recommendedName>
        <fullName evidence="3">Chloroplast sensor kinase</fullName>
    </recommendedName>
</protein>